<sequence>METPILTCANNCLPGANCENVGKSACGKCRLVVVGSALKSRSRRKPWTLTHHLVSQYCSPECQKNDWKAHKTWCKSDLGRQYYRPKWVVEDRTPTFVGQMTPIYTGFQELFGDLPAIDLLQLGSNEGMEYPRDLRLLFAASGDLRNVIKTIAKLPKSYNQSVHITMNDSEIDIVARNALLLLIAFTARDPDDTAECMVHIWYSMAIRSSDLEFLQRRAGVPILRVWYLLRNTPDDTVVGTTFTSGKRHLKLTLTKRAWYRLLGFLYIPEGLSLEKANDMRTHTTLSRDRMDFHERHYIFLAPVHRLANLRFRTEGLLLPFGAPRERFSIPNPTFFQDGFWPLHDMADPLAGWSAKDVEATPIGHATSDIYGKLFYHIKYTIKSFLERISNLSLAIRLLNVDARHLPAHLGPERFDRIDVSNLTDRIYLGIRPTLEVMSPLLQSRSVNPHATLLALFANVIVDNMTFEDRVHGVNQQKIAGLARYLVPGGSPGPDTYSP</sequence>
<feature type="domain" description="DUF4470" evidence="5">
    <location>
        <begin position="110"/>
        <end position="206"/>
    </location>
</feature>
<proteinExistence type="predicted"/>
<evidence type="ECO:0008006" key="8">
    <source>
        <dbReference type="Google" id="ProtNLM"/>
    </source>
</evidence>
<evidence type="ECO:0000256" key="2">
    <source>
        <dbReference type="ARBA" id="ARBA00022771"/>
    </source>
</evidence>
<dbReference type="AlphaFoldDB" id="A0A8H4NU94"/>
<dbReference type="Pfam" id="PF14737">
    <property type="entry name" value="DUF4470"/>
    <property type="match status" value="1"/>
</dbReference>
<dbReference type="Pfam" id="PF01753">
    <property type="entry name" value="zf-MYND"/>
    <property type="match status" value="1"/>
</dbReference>
<evidence type="ECO:0000256" key="1">
    <source>
        <dbReference type="ARBA" id="ARBA00022723"/>
    </source>
</evidence>
<keyword evidence="7" id="KW-1185">Reference proteome</keyword>
<organism evidence="6 7">
    <name type="scientific">Fusarium austroafricanum</name>
    <dbReference type="NCBI Taxonomy" id="2364996"/>
    <lineage>
        <taxon>Eukaryota</taxon>
        <taxon>Fungi</taxon>
        <taxon>Dikarya</taxon>
        <taxon>Ascomycota</taxon>
        <taxon>Pezizomycotina</taxon>
        <taxon>Sordariomycetes</taxon>
        <taxon>Hypocreomycetidae</taxon>
        <taxon>Hypocreales</taxon>
        <taxon>Nectriaceae</taxon>
        <taxon>Fusarium</taxon>
        <taxon>Fusarium concolor species complex</taxon>
    </lineage>
</organism>
<dbReference type="Proteomes" id="UP000605986">
    <property type="component" value="Unassembled WGS sequence"/>
</dbReference>
<dbReference type="InterPro" id="IPR027974">
    <property type="entry name" value="DUF4470"/>
</dbReference>
<evidence type="ECO:0000313" key="6">
    <source>
        <dbReference type="EMBL" id="KAF4438482.1"/>
    </source>
</evidence>
<gene>
    <name evidence="6" type="ORF">F53441_12776</name>
</gene>
<evidence type="ECO:0000256" key="3">
    <source>
        <dbReference type="ARBA" id="ARBA00022833"/>
    </source>
</evidence>
<dbReference type="Gene3D" id="6.10.140.2220">
    <property type="match status" value="1"/>
</dbReference>
<evidence type="ECO:0000259" key="4">
    <source>
        <dbReference type="Pfam" id="PF01753"/>
    </source>
</evidence>
<comment type="caution">
    <text evidence="6">The sequence shown here is derived from an EMBL/GenBank/DDBJ whole genome shotgun (WGS) entry which is preliminary data.</text>
</comment>
<keyword evidence="2" id="KW-0863">Zinc-finger</keyword>
<feature type="domain" description="MYND-type" evidence="4">
    <location>
        <begin position="56"/>
        <end position="74"/>
    </location>
</feature>
<keyword evidence="3" id="KW-0862">Zinc</keyword>
<dbReference type="GO" id="GO:0008270">
    <property type="term" value="F:zinc ion binding"/>
    <property type="evidence" value="ECO:0007669"/>
    <property type="project" value="UniProtKB-KW"/>
</dbReference>
<accession>A0A8H4NU94</accession>
<evidence type="ECO:0000259" key="5">
    <source>
        <dbReference type="Pfam" id="PF14737"/>
    </source>
</evidence>
<dbReference type="SUPFAM" id="SSF144232">
    <property type="entry name" value="HIT/MYND zinc finger-like"/>
    <property type="match status" value="1"/>
</dbReference>
<dbReference type="OrthoDB" id="5282002at2759"/>
<protein>
    <recommendedName>
        <fullName evidence="8">MYND-type zinc finger protein samB</fullName>
    </recommendedName>
</protein>
<dbReference type="InterPro" id="IPR002893">
    <property type="entry name" value="Znf_MYND"/>
</dbReference>
<keyword evidence="1" id="KW-0479">Metal-binding</keyword>
<dbReference type="EMBL" id="JAADJG010000726">
    <property type="protein sequence ID" value="KAF4438482.1"/>
    <property type="molecule type" value="Genomic_DNA"/>
</dbReference>
<reference evidence="6" key="1">
    <citation type="submission" date="2020-01" db="EMBL/GenBank/DDBJ databases">
        <title>Identification and distribution of gene clusters putatively required for synthesis of sphingolipid metabolism inhibitors in phylogenetically diverse species of the filamentous fungus Fusarium.</title>
        <authorList>
            <person name="Kim H.-S."/>
            <person name="Busman M."/>
            <person name="Brown D.W."/>
            <person name="Divon H."/>
            <person name="Uhlig S."/>
            <person name="Proctor R.H."/>
        </authorList>
    </citation>
    <scope>NUCLEOTIDE SEQUENCE</scope>
    <source>
        <strain evidence="6">NRRL 53441</strain>
    </source>
</reference>
<evidence type="ECO:0000313" key="7">
    <source>
        <dbReference type="Proteomes" id="UP000605986"/>
    </source>
</evidence>
<name>A0A8H4NU94_9HYPO</name>